<feature type="transmembrane region" description="Helical" evidence="1">
    <location>
        <begin position="47"/>
        <end position="70"/>
    </location>
</feature>
<organism evidence="2 3">
    <name type="scientific">Meridianimarinicoccus roseus</name>
    <dbReference type="NCBI Taxonomy" id="2072018"/>
    <lineage>
        <taxon>Bacteria</taxon>
        <taxon>Pseudomonadati</taxon>
        <taxon>Pseudomonadota</taxon>
        <taxon>Alphaproteobacteria</taxon>
        <taxon>Rhodobacterales</taxon>
        <taxon>Paracoccaceae</taxon>
        <taxon>Meridianimarinicoccus</taxon>
    </lineage>
</organism>
<name>A0A2V2LHJ0_9RHOB</name>
<gene>
    <name evidence="2" type="ORF">DKT77_06325</name>
</gene>
<evidence type="ECO:0000313" key="3">
    <source>
        <dbReference type="Proteomes" id="UP000245680"/>
    </source>
</evidence>
<dbReference type="Proteomes" id="UP000245680">
    <property type="component" value="Unassembled WGS sequence"/>
</dbReference>
<protein>
    <submittedName>
        <fullName evidence="2">Uncharacterized protein</fullName>
    </submittedName>
</protein>
<accession>A0A2V2LHJ0</accession>
<keyword evidence="1" id="KW-0812">Transmembrane</keyword>
<comment type="caution">
    <text evidence="2">The sequence shown here is derived from an EMBL/GenBank/DDBJ whole genome shotgun (WGS) entry which is preliminary data.</text>
</comment>
<sequence length="71" mass="7274">MDILIWIGAAISLAGLAGIIACIVMTARARGAGLDDAALRARLKQMVTYNLAALMVSAIGLMCVVVGIMLG</sequence>
<evidence type="ECO:0000313" key="2">
    <source>
        <dbReference type="EMBL" id="PWR03471.1"/>
    </source>
</evidence>
<dbReference type="RefSeq" id="WP_109810872.1">
    <property type="nucleotide sequence ID" value="NZ_QGKU01000026.1"/>
</dbReference>
<keyword evidence="3" id="KW-1185">Reference proteome</keyword>
<evidence type="ECO:0000256" key="1">
    <source>
        <dbReference type="SAM" id="Phobius"/>
    </source>
</evidence>
<keyword evidence="1" id="KW-1133">Transmembrane helix</keyword>
<proteinExistence type="predicted"/>
<reference evidence="2 3" key="1">
    <citation type="submission" date="2018-05" db="EMBL/GenBank/DDBJ databases">
        <title>Rhodobacteraceae gen. nov., sp. nov. isolated from sea water.</title>
        <authorList>
            <person name="Ren Y."/>
        </authorList>
    </citation>
    <scope>NUCLEOTIDE SEQUENCE [LARGE SCALE GENOMIC DNA]</scope>
    <source>
        <strain evidence="2 3">TG-679</strain>
    </source>
</reference>
<keyword evidence="1" id="KW-0472">Membrane</keyword>
<feature type="transmembrane region" description="Helical" evidence="1">
    <location>
        <begin position="6"/>
        <end position="27"/>
    </location>
</feature>
<dbReference type="AlphaFoldDB" id="A0A2V2LHJ0"/>
<dbReference type="EMBL" id="QGKU01000026">
    <property type="protein sequence ID" value="PWR03471.1"/>
    <property type="molecule type" value="Genomic_DNA"/>
</dbReference>